<dbReference type="Pfam" id="PF10012">
    <property type="entry name" value="DUF2255"/>
    <property type="match status" value="1"/>
</dbReference>
<gene>
    <name evidence="1" type="ORF">CFX0092_A2801</name>
</gene>
<evidence type="ECO:0000313" key="2">
    <source>
        <dbReference type="Proteomes" id="UP000215027"/>
    </source>
</evidence>
<dbReference type="EMBL" id="LN890655">
    <property type="protein sequence ID" value="CUS04679.2"/>
    <property type="molecule type" value="Genomic_DNA"/>
</dbReference>
<dbReference type="InterPro" id="IPR016888">
    <property type="entry name" value="UCP028498"/>
</dbReference>
<proteinExistence type="predicted"/>
<evidence type="ECO:0000313" key="1">
    <source>
        <dbReference type="EMBL" id="CUS04679.2"/>
    </source>
</evidence>
<dbReference type="Proteomes" id="UP000215027">
    <property type="component" value="Chromosome I"/>
</dbReference>
<dbReference type="AlphaFoldDB" id="A0A160T5D3"/>
<organism evidence="1 2">
    <name type="scientific">Candidatus Promineifilum breve</name>
    <dbReference type="NCBI Taxonomy" id="1806508"/>
    <lineage>
        <taxon>Bacteria</taxon>
        <taxon>Bacillati</taxon>
        <taxon>Chloroflexota</taxon>
        <taxon>Ardenticatenia</taxon>
        <taxon>Candidatus Promineifilales</taxon>
        <taxon>Candidatus Promineifilaceae</taxon>
        <taxon>Candidatus Promineifilum</taxon>
    </lineage>
</organism>
<evidence type="ECO:0008006" key="3">
    <source>
        <dbReference type="Google" id="ProtNLM"/>
    </source>
</evidence>
<protein>
    <recommendedName>
        <fullName evidence="3">DUF2255 family protein</fullName>
    </recommendedName>
</protein>
<keyword evidence="2" id="KW-1185">Reference proteome</keyword>
<reference evidence="1" key="1">
    <citation type="submission" date="2016-01" db="EMBL/GenBank/DDBJ databases">
        <authorList>
            <person name="Mcilroy J.S."/>
            <person name="Karst M S."/>
            <person name="Albertsen M."/>
        </authorList>
    </citation>
    <scope>NUCLEOTIDE SEQUENCE</scope>
    <source>
        <strain evidence="1">Cfx-K</strain>
    </source>
</reference>
<dbReference type="RefSeq" id="WP_095043983.1">
    <property type="nucleotide sequence ID" value="NZ_LN890655.1"/>
</dbReference>
<sequence length="127" mass="14056">MTTWTSDELGRIGGAEELQLASRRSDGTLRRPVTIWVVRVDDALYVRSVNGRDSGWFRGVLTRHEGSVRAGGVAKDVGFIEEADATLHDQIDAAYRAKYSRQPVEYVDACVTPQARAATIKLVPRPK</sequence>
<dbReference type="KEGG" id="pbf:CFX0092_A2801"/>
<dbReference type="OrthoDB" id="162563at2"/>
<accession>A0A160T5D3</accession>
<name>A0A160T5D3_9CHLR</name>